<dbReference type="Gene3D" id="1.10.1740.10">
    <property type="match status" value="1"/>
</dbReference>
<evidence type="ECO:0000259" key="6">
    <source>
        <dbReference type="Pfam" id="PF08281"/>
    </source>
</evidence>
<dbReference type="NCBIfam" id="TIGR02985">
    <property type="entry name" value="Sig70_bacteroi1"/>
    <property type="match status" value="1"/>
</dbReference>
<keyword evidence="3" id="KW-0731">Sigma factor</keyword>
<dbReference type="InterPro" id="IPR013249">
    <property type="entry name" value="RNA_pol_sigma70_r4_t2"/>
</dbReference>
<evidence type="ECO:0000259" key="5">
    <source>
        <dbReference type="Pfam" id="PF04542"/>
    </source>
</evidence>
<dbReference type="InterPro" id="IPR036388">
    <property type="entry name" value="WH-like_DNA-bd_sf"/>
</dbReference>
<dbReference type="InterPro" id="IPR014284">
    <property type="entry name" value="RNA_pol_sigma-70_dom"/>
</dbReference>
<dbReference type="SUPFAM" id="SSF88659">
    <property type="entry name" value="Sigma3 and sigma4 domains of RNA polymerase sigma factors"/>
    <property type="match status" value="1"/>
</dbReference>
<dbReference type="GO" id="GO:0003677">
    <property type="term" value="F:DNA binding"/>
    <property type="evidence" value="ECO:0007669"/>
    <property type="project" value="InterPro"/>
</dbReference>
<comment type="similarity">
    <text evidence="1">Belongs to the sigma-70 factor family. ECF subfamily.</text>
</comment>
<dbReference type="GO" id="GO:0006352">
    <property type="term" value="P:DNA-templated transcription initiation"/>
    <property type="evidence" value="ECO:0007669"/>
    <property type="project" value="InterPro"/>
</dbReference>
<dbReference type="KEGG" id="pseg:D3H65_17640"/>
<dbReference type="PANTHER" id="PTHR43133">
    <property type="entry name" value="RNA POLYMERASE ECF-TYPE SIGMA FACTO"/>
    <property type="match status" value="1"/>
</dbReference>
<feature type="domain" description="RNA polymerase sigma-70 region 2" evidence="5">
    <location>
        <begin position="26"/>
        <end position="92"/>
    </location>
</feature>
<evidence type="ECO:0000256" key="4">
    <source>
        <dbReference type="ARBA" id="ARBA00023163"/>
    </source>
</evidence>
<dbReference type="InterPro" id="IPR014327">
    <property type="entry name" value="RNA_pol_sigma70_bacteroid"/>
</dbReference>
<evidence type="ECO:0000313" key="7">
    <source>
        <dbReference type="EMBL" id="AXY75689.1"/>
    </source>
</evidence>
<dbReference type="Pfam" id="PF08281">
    <property type="entry name" value="Sigma70_r4_2"/>
    <property type="match status" value="1"/>
</dbReference>
<protein>
    <submittedName>
        <fullName evidence="7">RNA polymerase sigma-70 factor</fullName>
    </submittedName>
</protein>
<dbReference type="InterPro" id="IPR013325">
    <property type="entry name" value="RNA_pol_sigma_r2"/>
</dbReference>
<dbReference type="Gene3D" id="1.10.10.10">
    <property type="entry name" value="Winged helix-like DNA-binding domain superfamily/Winged helix DNA-binding domain"/>
    <property type="match status" value="1"/>
</dbReference>
<dbReference type="PANTHER" id="PTHR43133:SF46">
    <property type="entry name" value="RNA POLYMERASE SIGMA-70 FACTOR ECF SUBFAMILY"/>
    <property type="match status" value="1"/>
</dbReference>
<evidence type="ECO:0000256" key="1">
    <source>
        <dbReference type="ARBA" id="ARBA00010641"/>
    </source>
</evidence>
<proteinExistence type="inferred from homology"/>
<feature type="domain" description="RNA polymerase sigma factor 70 region 4 type 2" evidence="6">
    <location>
        <begin position="123"/>
        <end position="174"/>
    </location>
</feature>
<dbReference type="OrthoDB" id="656273at2"/>
<dbReference type="NCBIfam" id="TIGR02937">
    <property type="entry name" value="sigma70-ECF"/>
    <property type="match status" value="1"/>
</dbReference>
<dbReference type="GO" id="GO:0016987">
    <property type="term" value="F:sigma factor activity"/>
    <property type="evidence" value="ECO:0007669"/>
    <property type="project" value="UniProtKB-KW"/>
</dbReference>
<dbReference type="Proteomes" id="UP000263900">
    <property type="component" value="Chromosome"/>
</dbReference>
<sequence>MYQEATCTTMLTELKSENPKAFAFFFDLHYNPLCYFAERLVRDQQVAEDIVEETFMKLWDKRSDFESEHGIKAFLYITTRNACINIIKQSQRDTLSQAEMLYLAEKKEGFVLNEMIRAEVLRVIGQELNRLPVQCRTILKMSYVKGLKNHEIADKLEISVHTVRNQKARGLQLLRTKFEGSHLLG</sequence>
<accession>A0A3B7MQU7</accession>
<dbReference type="EMBL" id="CP032157">
    <property type="protein sequence ID" value="AXY75689.1"/>
    <property type="molecule type" value="Genomic_DNA"/>
</dbReference>
<dbReference type="InterPro" id="IPR013324">
    <property type="entry name" value="RNA_pol_sigma_r3/r4-like"/>
</dbReference>
<dbReference type="InterPro" id="IPR039425">
    <property type="entry name" value="RNA_pol_sigma-70-like"/>
</dbReference>
<name>A0A3B7MQU7_9BACT</name>
<dbReference type="Pfam" id="PF04542">
    <property type="entry name" value="Sigma70_r2"/>
    <property type="match status" value="1"/>
</dbReference>
<gene>
    <name evidence="7" type="ORF">D3H65_17640</name>
</gene>
<organism evidence="7 8">
    <name type="scientific">Paraflavitalea soli</name>
    <dbReference type="NCBI Taxonomy" id="2315862"/>
    <lineage>
        <taxon>Bacteria</taxon>
        <taxon>Pseudomonadati</taxon>
        <taxon>Bacteroidota</taxon>
        <taxon>Chitinophagia</taxon>
        <taxon>Chitinophagales</taxon>
        <taxon>Chitinophagaceae</taxon>
        <taxon>Paraflavitalea</taxon>
    </lineage>
</organism>
<keyword evidence="2" id="KW-0805">Transcription regulation</keyword>
<evidence type="ECO:0000313" key="8">
    <source>
        <dbReference type="Proteomes" id="UP000263900"/>
    </source>
</evidence>
<dbReference type="SUPFAM" id="SSF88946">
    <property type="entry name" value="Sigma2 domain of RNA polymerase sigma factors"/>
    <property type="match status" value="1"/>
</dbReference>
<dbReference type="AlphaFoldDB" id="A0A3B7MQU7"/>
<evidence type="ECO:0000256" key="2">
    <source>
        <dbReference type="ARBA" id="ARBA00023015"/>
    </source>
</evidence>
<keyword evidence="4" id="KW-0804">Transcription</keyword>
<keyword evidence="8" id="KW-1185">Reference proteome</keyword>
<evidence type="ECO:0000256" key="3">
    <source>
        <dbReference type="ARBA" id="ARBA00023082"/>
    </source>
</evidence>
<reference evidence="7 8" key="1">
    <citation type="submission" date="2018-09" db="EMBL/GenBank/DDBJ databases">
        <title>Genome sequencing of strain 6GH32-13.</title>
        <authorList>
            <person name="Weon H.-Y."/>
            <person name="Heo J."/>
            <person name="Kwon S.-W."/>
        </authorList>
    </citation>
    <scope>NUCLEOTIDE SEQUENCE [LARGE SCALE GENOMIC DNA]</scope>
    <source>
        <strain evidence="7 8">5GH32-13</strain>
    </source>
</reference>
<dbReference type="InterPro" id="IPR007627">
    <property type="entry name" value="RNA_pol_sigma70_r2"/>
</dbReference>